<dbReference type="PATRIC" id="fig|29311.18.peg.1108"/>
<proteinExistence type="predicted"/>
<keyword evidence="3" id="KW-1185">Reference proteome</keyword>
<evidence type="ECO:0008006" key="4">
    <source>
        <dbReference type="Google" id="ProtNLM"/>
    </source>
</evidence>
<organism evidence="2 3">
    <name type="scientific">Mycobacterium haemophilum</name>
    <dbReference type="NCBI Taxonomy" id="29311"/>
    <lineage>
        <taxon>Bacteria</taxon>
        <taxon>Bacillati</taxon>
        <taxon>Actinomycetota</taxon>
        <taxon>Actinomycetes</taxon>
        <taxon>Mycobacteriales</taxon>
        <taxon>Mycobacteriaceae</taxon>
        <taxon>Mycobacterium</taxon>
    </lineage>
</organism>
<evidence type="ECO:0000313" key="2">
    <source>
        <dbReference type="EMBL" id="KLO35809.1"/>
    </source>
</evidence>
<dbReference type="Proteomes" id="UP000036334">
    <property type="component" value="Unassembled WGS sequence"/>
</dbReference>
<evidence type="ECO:0000256" key="1">
    <source>
        <dbReference type="SAM" id="MobiDB-lite"/>
    </source>
</evidence>
<comment type="caution">
    <text evidence="2">The sequence shown here is derived from an EMBL/GenBank/DDBJ whole genome shotgun (WGS) entry which is preliminary data.</text>
</comment>
<accession>A0A0I9TLE2</accession>
<evidence type="ECO:0000313" key="3">
    <source>
        <dbReference type="Proteomes" id="UP000036334"/>
    </source>
</evidence>
<sequence length="208" mass="22940">MTALLNFSCHVAAASGRELVIKLMSWISPSVLASLSNCRNTTWLLVWREPEKVVASNMAKHPSWGRDTEEGCAARCATGIADIATGSAELYAHTWSRIVDSFTSMDSGLRWRTLEYEDLTSKKAASFVAVEDWFNLTTAAGLPDKFADESSRYSKGSGAEIFEPTKAHRRAPLESSQERKVSVITKRALNTLRSDKRHRLWTGGLGSA</sequence>
<protein>
    <recommendedName>
        <fullName evidence="4">Sulfotransferase domain-containing protein</fullName>
    </recommendedName>
</protein>
<dbReference type="AlphaFoldDB" id="A0A0I9TLE2"/>
<reference evidence="2 3" key="1">
    <citation type="submission" date="2015-05" db="EMBL/GenBank/DDBJ databases">
        <title>Genome sequence of Mycobacterium haemophilum.</title>
        <authorList>
            <person name="Greninger A.L."/>
            <person name="Cunningham G."/>
            <person name="Miller S."/>
        </authorList>
    </citation>
    <scope>NUCLEOTIDE SEQUENCE [LARGE SCALE GENOMIC DNA]</scope>
    <source>
        <strain evidence="3">UC1</strain>
    </source>
</reference>
<feature type="region of interest" description="Disordered" evidence="1">
    <location>
        <begin position="157"/>
        <end position="179"/>
    </location>
</feature>
<gene>
    <name evidence="2" type="ORF">ABH38_14640</name>
</gene>
<dbReference type="EMBL" id="LDPR01000012">
    <property type="protein sequence ID" value="KLO35809.1"/>
    <property type="molecule type" value="Genomic_DNA"/>
</dbReference>
<name>A0A0I9TLE2_9MYCO</name>